<accession>A0A2G5UUZ1</accession>
<dbReference type="Proteomes" id="UP000230233">
    <property type="component" value="Chromosome II"/>
</dbReference>
<evidence type="ECO:0000313" key="2">
    <source>
        <dbReference type="Proteomes" id="UP000230233"/>
    </source>
</evidence>
<dbReference type="EMBL" id="PDUG01000002">
    <property type="protein sequence ID" value="PIC43303.1"/>
    <property type="molecule type" value="Genomic_DNA"/>
</dbReference>
<gene>
    <name evidence="1" type="primary">Cnig_chr_II.g4091</name>
    <name evidence="1" type="ORF">B9Z55_004091</name>
</gene>
<name>A0A2G5UUZ1_9PELO</name>
<comment type="caution">
    <text evidence="1">The sequence shown here is derived from an EMBL/GenBank/DDBJ whole genome shotgun (WGS) entry which is preliminary data.</text>
</comment>
<organism evidence="1 2">
    <name type="scientific">Caenorhabditis nigoni</name>
    <dbReference type="NCBI Taxonomy" id="1611254"/>
    <lineage>
        <taxon>Eukaryota</taxon>
        <taxon>Metazoa</taxon>
        <taxon>Ecdysozoa</taxon>
        <taxon>Nematoda</taxon>
        <taxon>Chromadorea</taxon>
        <taxon>Rhabditida</taxon>
        <taxon>Rhabditina</taxon>
        <taxon>Rhabditomorpha</taxon>
        <taxon>Rhabditoidea</taxon>
        <taxon>Rhabditidae</taxon>
        <taxon>Peloderinae</taxon>
        <taxon>Caenorhabditis</taxon>
    </lineage>
</organism>
<protein>
    <submittedName>
        <fullName evidence="1">Uncharacterized protein</fullName>
    </submittedName>
</protein>
<sequence>MLFRLLASSYFSSSSSFILHIFVCKPSKLFYPPSSTLQSFFSFSRSNFTRSTFLLRSIMSSQSITTDVTALKTRAMNSLSYRGIPVLYPSVCPDSIVVIAPLKITVKFAASDFFREGEYEQRYMGQACVAVARASWEMTRDEVEVRALQDNFNEHHFTGAGPEEEVEIVGQARQLDSVFQLYYRATVRRDDVDVIISVGTSTIRIIPPSPPQTSH</sequence>
<proteinExistence type="predicted"/>
<reference evidence="2" key="1">
    <citation type="submission" date="2017-10" db="EMBL/GenBank/DDBJ databases">
        <title>Rapid genome shrinkage in a self-fertile nematode reveals novel sperm competition proteins.</title>
        <authorList>
            <person name="Yin D."/>
            <person name="Schwarz E.M."/>
            <person name="Thomas C.G."/>
            <person name="Felde R.L."/>
            <person name="Korf I.F."/>
            <person name="Cutter A.D."/>
            <person name="Schartner C.M."/>
            <person name="Ralston E.J."/>
            <person name="Meyer B.J."/>
            <person name="Haag E.S."/>
        </authorList>
    </citation>
    <scope>NUCLEOTIDE SEQUENCE [LARGE SCALE GENOMIC DNA]</scope>
    <source>
        <strain evidence="2">JU1422</strain>
    </source>
</reference>
<dbReference type="AlphaFoldDB" id="A0A2G5UUZ1"/>
<evidence type="ECO:0000313" key="1">
    <source>
        <dbReference type="EMBL" id="PIC43303.1"/>
    </source>
</evidence>
<keyword evidence="2" id="KW-1185">Reference proteome</keyword>